<proteinExistence type="predicted"/>
<evidence type="ECO:0000313" key="2">
    <source>
        <dbReference type="Proteomes" id="UP000217790"/>
    </source>
</evidence>
<dbReference type="AlphaFoldDB" id="A0A2H3EZ33"/>
<dbReference type="OrthoDB" id="10423585at2759"/>
<protein>
    <submittedName>
        <fullName evidence="1">Uncharacterized protein</fullName>
    </submittedName>
</protein>
<name>A0A2H3EZ33_ARMGA</name>
<sequence>MQESPVSQTRQTGISSTLDSVIDALGLQAGVSLIPSTMKMGGNEVLVIQGTHGTYDRLDALFGEAIAPKMLAFAFYS</sequence>
<dbReference type="EMBL" id="KZ293644">
    <property type="protein sequence ID" value="PBL04544.1"/>
    <property type="molecule type" value="Genomic_DNA"/>
</dbReference>
<keyword evidence="2" id="KW-1185">Reference proteome</keyword>
<organism evidence="1 2">
    <name type="scientific">Armillaria gallica</name>
    <name type="common">Bulbous honey fungus</name>
    <name type="synonym">Armillaria bulbosa</name>
    <dbReference type="NCBI Taxonomy" id="47427"/>
    <lineage>
        <taxon>Eukaryota</taxon>
        <taxon>Fungi</taxon>
        <taxon>Dikarya</taxon>
        <taxon>Basidiomycota</taxon>
        <taxon>Agaricomycotina</taxon>
        <taxon>Agaricomycetes</taxon>
        <taxon>Agaricomycetidae</taxon>
        <taxon>Agaricales</taxon>
        <taxon>Marasmiineae</taxon>
        <taxon>Physalacriaceae</taxon>
        <taxon>Armillaria</taxon>
    </lineage>
</organism>
<reference evidence="2" key="1">
    <citation type="journal article" date="2017" name="Nat. Ecol. Evol.">
        <title>Genome expansion and lineage-specific genetic innovations in the forest pathogenic fungi Armillaria.</title>
        <authorList>
            <person name="Sipos G."/>
            <person name="Prasanna A.N."/>
            <person name="Walter M.C."/>
            <person name="O'Connor E."/>
            <person name="Balint B."/>
            <person name="Krizsan K."/>
            <person name="Kiss B."/>
            <person name="Hess J."/>
            <person name="Varga T."/>
            <person name="Slot J."/>
            <person name="Riley R."/>
            <person name="Boka B."/>
            <person name="Rigling D."/>
            <person name="Barry K."/>
            <person name="Lee J."/>
            <person name="Mihaltcheva S."/>
            <person name="LaButti K."/>
            <person name="Lipzen A."/>
            <person name="Waldron R."/>
            <person name="Moloney N.M."/>
            <person name="Sperisen C."/>
            <person name="Kredics L."/>
            <person name="Vagvoelgyi C."/>
            <person name="Patrignani A."/>
            <person name="Fitzpatrick D."/>
            <person name="Nagy I."/>
            <person name="Doyle S."/>
            <person name="Anderson J.B."/>
            <person name="Grigoriev I.V."/>
            <person name="Gueldener U."/>
            <person name="Muensterkoetter M."/>
            <person name="Nagy L.G."/>
        </authorList>
    </citation>
    <scope>NUCLEOTIDE SEQUENCE [LARGE SCALE GENOMIC DNA]</scope>
    <source>
        <strain evidence="2">Ar21-2</strain>
    </source>
</reference>
<dbReference type="InParanoid" id="A0A2H3EZ33"/>
<accession>A0A2H3EZ33</accession>
<dbReference type="Proteomes" id="UP000217790">
    <property type="component" value="Unassembled WGS sequence"/>
</dbReference>
<gene>
    <name evidence="1" type="ORF">ARMGADRAFT_56700</name>
</gene>
<evidence type="ECO:0000313" key="1">
    <source>
        <dbReference type="EMBL" id="PBL04544.1"/>
    </source>
</evidence>